<evidence type="ECO:0000256" key="10">
    <source>
        <dbReference type="ARBA" id="ARBA00034083"/>
    </source>
</evidence>
<accession>A0A6J2M1R5</accession>
<feature type="repeat" description="Solcar" evidence="12">
    <location>
        <begin position="121"/>
        <end position="205"/>
    </location>
</feature>
<dbReference type="PANTHER" id="PTHR46181:SF3">
    <property type="entry name" value="MITOCHONDRIAL GLYCINE TRANSPORTER"/>
    <property type="match status" value="1"/>
</dbReference>
<evidence type="ECO:0000256" key="11">
    <source>
        <dbReference type="HAMAP-Rule" id="MF_03064"/>
    </source>
</evidence>
<dbReference type="InterPro" id="IPR023395">
    <property type="entry name" value="MCP_dom_sf"/>
</dbReference>
<comment type="subcellular location">
    <subcellularLocation>
        <location evidence="1">Membrane</location>
        <topology evidence="1">Multi-pass membrane protein</topology>
    </subcellularLocation>
    <subcellularLocation>
        <location evidence="11">Mitochondrion inner membrane</location>
        <topology evidence="11">Multi-pass membrane protein</topology>
    </subcellularLocation>
</comment>
<evidence type="ECO:0000256" key="6">
    <source>
        <dbReference type="ARBA" id="ARBA00022989"/>
    </source>
</evidence>
<name>A0A6J2M1R5_9CHIR</name>
<feature type="repeat" description="Solcar" evidence="12">
    <location>
        <begin position="25"/>
        <end position="114"/>
    </location>
</feature>
<organism evidence="14 16">
    <name type="scientific">Phyllostomus discolor</name>
    <name type="common">pale spear-nosed bat</name>
    <dbReference type="NCBI Taxonomy" id="89673"/>
    <lineage>
        <taxon>Eukaryota</taxon>
        <taxon>Metazoa</taxon>
        <taxon>Chordata</taxon>
        <taxon>Craniata</taxon>
        <taxon>Vertebrata</taxon>
        <taxon>Euteleostomi</taxon>
        <taxon>Mammalia</taxon>
        <taxon>Eutheria</taxon>
        <taxon>Laurasiatheria</taxon>
        <taxon>Chiroptera</taxon>
        <taxon>Yangochiroptera</taxon>
        <taxon>Phyllostomidae</taxon>
        <taxon>Phyllostominae</taxon>
        <taxon>Phyllostomus</taxon>
    </lineage>
</organism>
<gene>
    <name evidence="11 16" type="primary">SLC25A38</name>
    <name evidence="13" type="ORF">HJG60_017437</name>
</gene>
<evidence type="ECO:0000256" key="7">
    <source>
        <dbReference type="ARBA" id="ARBA00023128"/>
    </source>
</evidence>
<feature type="repeat" description="Solcar" evidence="12">
    <location>
        <begin position="215"/>
        <end position="299"/>
    </location>
</feature>
<dbReference type="EMBL" id="JABVXQ010000007">
    <property type="protein sequence ID" value="KAF6101122.1"/>
    <property type="molecule type" value="Genomic_DNA"/>
</dbReference>
<dbReference type="OrthoDB" id="1924968at2759"/>
<evidence type="ECO:0000313" key="16">
    <source>
        <dbReference type="RefSeq" id="XP_028373997.1"/>
    </source>
</evidence>
<dbReference type="GO" id="GO:1904983">
    <property type="term" value="P:glycine import into mitochondrion"/>
    <property type="evidence" value="ECO:0007669"/>
    <property type="project" value="UniProtKB-UniRule"/>
</dbReference>
<comment type="function">
    <text evidence="10">Plays a role as pro-apoptotic protein that induces caspase-dependent apoptosis.</text>
</comment>
<dbReference type="FunFam" id="1.50.40.10:FF:000036">
    <property type="entry name" value="Mitochondrial glycine transporter B"/>
    <property type="match status" value="1"/>
</dbReference>
<dbReference type="CTD" id="54977"/>
<dbReference type="Pfam" id="PF00153">
    <property type="entry name" value="Mito_carr"/>
    <property type="match status" value="3"/>
</dbReference>
<dbReference type="InterPro" id="IPR002067">
    <property type="entry name" value="MCP"/>
</dbReference>
<keyword evidence="8 11" id="KW-0472">Membrane</keyword>
<keyword evidence="5 11" id="KW-0999">Mitochondrion inner membrane</keyword>
<sequence length="304" mass="33274">MIQNSSPPLLQPQDVGDRMETLMLHPVIKAFLCGSISGTCSTLLFQPLDLLKTRLQTLQPLAPGSRRIGMLALLLQVVRTESLLGLWKGMSPSIVRCVPGVGIYFSSLYALKQHFLRGHPPTAVESVMLGVGSRSVAGVCMSPITVIKTRYESGRYGYESVYAALRSIYRSEGPRGLFSGLTATLLRDAPFSGIYLMFYTQTKNLVSHDQLDAALVPAANFGCGVFAGVLASLVTQPADVIKTHMQLSPVKFRWFGQAVAIIFKDHGLRGFFHGSVPRALRRTLMAAMAWTVYEEMMAKMGLKS</sequence>
<keyword evidence="4 11" id="KW-0677">Repeat</keyword>
<evidence type="ECO:0000313" key="13">
    <source>
        <dbReference type="EMBL" id="KAF6101122.1"/>
    </source>
</evidence>
<evidence type="ECO:0000256" key="8">
    <source>
        <dbReference type="ARBA" id="ARBA00023136"/>
    </source>
</evidence>
<dbReference type="GO" id="GO:0005743">
    <property type="term" value="C:mitochondrial inner membrane"/>
    <property type="evidence" value="ECO:0007669"/>
    <property type="project" value="UniProtKB-SubCell"/>
</dbReference>
<keyword evidence="7 11" id="KW-0496">Mitochondrion</keyword>
<dbReference type="PROSITE" id="PS50920">
    <property type="entry name" value="SOLCAR"/>
    <property type="match status" value="3"/>
</dbReference>
<comment type="similarity">
    <text evidence="11">Belongs to the mitochondrial carrier (TC 2.A.29) family. SLC25A38 subfamily.</text>
</comment>
<dbReference type="GO" id="GO:0030218">
    <property type="term" value="P:erythrocyte differentiation"/>
    <property type="evidence" value="ECO:0007669"/>
    <property type="project" value="UniProtKB-UniRule"/>
</dbReference>
<dbReference type="HAMAP" id="MF_03064">
    <property type="entry name" value="SLC25A38"/>
    <property type="match status" value="1"/>
</dbReference>
<evidence type="ECO:0000313" key="15">
    <source>
        <dbReference type="Proteomes" id="UP000664940"/>
    </source>
</evidence>
<evidence type="ECO:0000256" key="4">
    <source>
        <dbReference type="ARBA" id="ARBA00022737"/>
    </source>
</evidence>
<proteinExistence type="inferred from homology"/>
<dbReference type="AlphaFoldDB" id="A0A6J2M1R5"/>
<evidence type="ECO:0000256" key="9">
    <source>
        <dbReference type="ARBA" id="ARBA00034060"/>
    </source>
</evidence>
<dbReference type="GeneID" id="114501568"/>
<keyword evidence="6 11" id="KW-1133">Transmembrane helix</keyword>
<dbReference type="Proteomes" id="UP000504628">
    <property type="component" value="Chromosome 7"/>
</dbReference>
<dbReference type="KEGG" id="pdic:114501568"/>
<dbReference type="InterPro" id="IPR018108">
    <property type="entry name" value="MCP_transmembrane"/>
</dbReference>
<protein>
    <recommendedName>
        <fullName evidence="11">Mitochondrial glycine transporter</fullName>
    </recommendedName>
    <alternativeName>
        <fullName evidence="11">Solute carrier family 25 member 38</fullName>
    </alternativeName>
</protein>
<evidence type="ECO:0000256" key="1">
    <source>
        <dbReference type="ARBA" id="ARBA00004141"/>
    </source>
</evidence>
<dbReference type="PRINTS" id="PR00926">
    <property type="entry name" value="MITOCARRIER"/>
</dbReference>
<reference evidence="13 15" key="1">
    <citation type="journal article" date="2020" name="Nature">
        <title>Six reference-quality genomes reveal evolution of bat adaptations.</title>
        <authorList>
            <person name="Jebb D."/>
            <person name="Huang Z."/>
            <person name="Pippel M."/>
            <person name="Hughes G.M."/>
            <person name="Lavrichenko K."/>
            <person name="Devanna P."/>
            <person name="Winkler S."/>
            <person name="Jermiin L.S."/>
            <person name="Skirmuntt E.C."/>
            <person name="Katzourakis A."/>
            <person name="Burkitt-Gray L."/>
            <person name="Ray D.A."/>
            <person name="Sullivan K.A.M."/>
            <person name="Roscito J.G."/>
            <person name="Kirilenko B.M."/>
            <person name="Davalos L.M."/>
            <person name="Corthals A.P."/>
            <person name="Power M.L."/>
            <person name="Jones G."/>
            <person name="Ransome R.D."/>
            <person name="Dechmann D.K.N."/>
            <person name="Locatelli A.G."/>
            <person name="Puechmaille S.J."/>
            <person name="Fedrigo O."/>
            <person name="Jarvis E.D."/>
            <person name="Hiller M."/>
            <person name="Vernes S.C."/>
            <person name="Myers E.W."/>
            <person name="Teeling E.C."/>
        </authorList>
    </citation>
    <scope>NUCLEOTIDE SEQUENCE [LARGE SCALE GENOMIC DNA]</scope>
    <source>
        <strain evidence="13">Bat1K_MPI-CBG_1</strain>
    </source>
</reference>
<keyword evidence="2 11" id="KW-0813">Transport</keyword>
<evidence type="ECO:0000256" key="5">
    <source>
        <dbReference type="ARBA" id="ARBA00022792"/>
    </source>
</evidence>
<dbReference type="SUPFAM" id="SSF103506">
    <property type="entry name" value="Mitochondrial carrier"/>
    <property type="match status" value="1"/>
</dbReference>
<evidence type="ECO:0000313" key="14">
    <source>
        <dbReference type="Proteomes" id="UP000504628"/>
    </source>
</evidence>
<dbReference type="PANTHER" id="PTHR46181">
    <property type="entry name" value="MITOCHONDRIAL GLYCINE TRANSPORTER"/>
    <property type="match status" value="1"/>
</dbReference>
<dbReference type="Gene3D" id="1.50.40.10">
    <property type="entry name" value="Mitochondrial carrier domain"/>
    <property type="match status" value="1"/>
</dbReference>
<reference evidence="16" key="2">
    <citation type="submission" date="2025-04" db="UniProtKB">
        <authorList>
            <consortium name="RefSeq"/>
        </authorList>
    </citation>
    <scope>IDENTIFICATION</scope>
    <source>
        <tissue evidence="16">Muscle</tissue>
    </source>
</reference>
<evidence type="ECO:0000256" key="3">
    <source>
        <dbReference type="ARBA" id="ARBA00022692"/>
    </source>
</evidence>
<dbReference type="Proteomes" id="UP000664940">
    <property type="component" value="Unassembled WGS sequence"/>
</dbReference>
<comment type="catalytic activity">
    <reaction evidence="9 11">
        <text>glycine(in) = glycine(out)</text>
        <dbReference type="Rhea" id="RHEA:70715"/>
        <dbReference type="ChEBI" id="CHEBI:57305"/>
    </reaction>
</comment>
<dbReference type="RefSeq" id="XP_028373997.1">
    <property type="nucleotide sequence ID" value="XM_028518196.2"/>
</dbReference>
<comment type="function">
    <text evidence="11">Mitochondrial glycine transporter that imports glycine into the mitochondrial matrix. Plays an important role in providing glycine for the first enzymatic step in heme biosynthesis, the condensation of glycine with succinyl-CoA to produce 5-aminolevulinate (ALA) in the miochondrial matrix. Required during erythropoiesis.</text>
</comment>
<keyword evidence="14" id="KW-1185">Reference proteome</keyword>
<dbReference type="InterPro" id="IPR030847">
    <property type="entry name" value="Hem25/SLC25A38"/>
</dbReference>
<evidence type="ECO:0000256" key="2">
    <source>
        <dbReference type="ARBA" id="ARBA00022448"/>
    </source>
</evidence>
<dbReference type="GO" id="GO:0015187">
    <property type="term" value="F:glycine transmembrane transporter activity"/>
    <property type="evidence" value="ECO:0007669"/>
    <property type="project" value="UniProtKB-UniRule"/>
</dbReference>
<evidence type="ECO:0000256" key="12">
    <source>
        <dbReference type="PROSITE-ProRule" id="PRU00282"/>
    </source>
</evidence>
<keyword evidence="3 11" id="KW-0812">Transmembrane</keyword>